<protein>
    <submittedName>
        <fullName evidence="1">Uncharacterized protein</fullName>
    </submittedName>
</protein>
<gene>
    <name evidence="1" type="ORF">DCAF_LOCUS3240</name>
</gene>
<dbReference type="EMBL" id="CAWUPB010000850">
    <property type="protein sequence ID" value="CAK7325560.1"/>
    <property type="molecule type" value="Genomic_DNA"/>
</dbReference>
<keyword evidence="2" id="KW-1185">Reference proteome</keyword>
<dbReference type="Proteomes" id="UP001314170">
    <property type="component" value="Unassembled WGS sequence"/>
</dbReference>
<name>A0AAV1QXS4_9ROSI</name>
<organism evidence="1 2">
    <name type="scientific">Dovyalis caffra</name>
    <dbReference type="NCBI Taxonomy" id="77055"/>
    <lineage>
        <taxon>Eukaryota</taxon>
        <taxon>Viridiplantae</taxon>
        <taxon>Streptophyta</taxon>
        <taxon>Embryophyta</taxon>
        <taxon>Tracheophyta</taxon>
        <taxon>Spermatophyta</taxon>
        <taxon>Magnoliopsida</taxon>
        <taxon>eudicotyledons</taxon>
        <taxon>Gunneridae</taxon>
        <taxon>Pentapetalae</taxon>
        <taxon>rosids</taxon>
        <taxon>fabids</taxon>
        <taxon>Malpighiales</taxon>
        <taxon>Salicaceae</taxon>
        <taxon>Flacourtieae</taxon>
        <taxon>Dovyalis</taxon>
    </lineage>
</organism>
<comment type="caution">
    <text evidence="1">The sequence shown here is derived from an EMBL/GenBank/DDBJ whole genome shotgun (WGS) entry which is preliminary data.</text>
</comment>
<evidence type="ECO:0000313" key="1">
    <source>
        <dbReference type="EMBL" id="CAK7325560.1"/>
    </source>
</evidence>
<reference evidence="1 2" key="1">
    <citation type="submission" date="2024-01" db="EMBL/GenBank/DDBJ databases">
        <authorList>
            <person name="Waweru B."/>
        </authorList>
    </citation>
    <scope>NUCLEOTIDE SEQUENCE [LARGE SCALE GENOMIC DNA]</scope>
</reference>
<accession>A0AAV1QXS4</accession>
<evidence type="ECO:0000313" key="2">
    <source>
        <dbReference type="Proteomes" id="UP001314170"/>
    </source>
</evidence>
<sequence length="54" mass="6199">MEKAMWWTDRIASHGRDSLVQVPWPVDDEKEEAKIRKTIKRILSSLGLSGHAKP</sequence>
<proteinExistence type="predicted"/>
<dbReference type="AlphaFoldDB" id="A0AAV1QXS4"/>